<evidence type="ECO:0000313" key="2">
    <source>
        <dbReference type="Proteomes" id="UP000004374"/>
    </source>
</evidence>
<protein>
    <submittedName>
        <fullName evidence="1">Uncharacterized protein</fullName>
    </submittedName>
</protein>
<reference evidence="1 2" key="1">
    <citation type="journal article" date="2012" name="J. Bacteriol.">
        <title>Genome Sequence of the Protease-Producing Bacterium Rheinheimera nanhaiensis E407-8T, Isolated from Deep-Sea Sediment of the South China Sea.</title>
        <authorList>
            <person name="Zhang X.-Y."/>
            <person name="Zhang Y.-J."/>
            <person name="Qin Q.-L."/>
            <person name="Xie B.-B."/>
            <person name="Chen X.-L."/>
            <person name="Zhou B.-C."/>
            <person name="Zhang Y.-Z."/>
        </authorList>
    </citation>
    <scope>NUCLEOTIDE SEQUENCE [LARGE SCALE GENOMIC DNA]</scope>
    <source>
        <strain evidence="1 2">E407-8</strain>
    </source>
</reference>
<dbReference type="EMBL" id="BAFK01000003">
    <property type="protein sequence ID" value="GAB57766.1"/>
    <property type="molecule type" value="Genomic_DNA"/>
</dbReference>
<dbReference type="AlphaFoldDB" id="I1DUN8"/>
<proteinExistence type="predicted"/>
<dbReference type="Proteomes" id="UP000004374">
    <property type="component" value="Unassembled WGS sequence"/>
</dbReference>
<organism evidence="1 2">
    <name type="scientific">Rheinheimera nanhaiensis E407-8</name>
    <dbReference type="NCBI Taxonomy" id="562729"/>
    <lineage>
        <taxon>Bacteria</taxon>
        <taxon>Pseudomonadati</taxon>
        <taxon>Pseudomonadota</taxon>
        <taxon>Gammaproteobacteria</taxon>
        <taxon>Chromatiales</taxon>
        <taxon>Chromatiaceae</taxon>
        <taxon>Rheinheimera</taxon>
    </lineage>
</organism>
<name>I1DUN8_9GAMM</name>
<sequence>MDLAFDLSDGAKALASEDDLSFVIGMTEQQELLAEQANKAQSHIYNSLNAQVSTYLDKASCQATEQSAQALLEALKERLPE</sequence>
<accession>I1DUN8</accession>
<evidence type="ECO:0000313" key="1">
    <source>
        <dbReference type="EMBL" id="GAB57766.1"/>
    </source>
</evidence>
<keyword evidence="2" id="KW-1185">Reference proteome</keyword>
<gene>
    <name evidence="1" type="ORF">RNAN_0735</name>
</gene>
<comment type="caution">
    <text evidence="1">The sequence shown here is derived from an EMBL/GenBank/DDBJ whole genome shotgun (WGS) entry which is preliminary data.</text>
</comment>